<evidence type="ECO:0000256" key="2">
    <source>
        <dbReference type="ARBA" id="ARBA00004429"/>
    </source>
</evidence>
<dbReference type="GO" id="GO:0005886">
    <property type="term" value="C:plasma membrane"/>
    <property type="evidence" value="ECO:0007669"/>
    <property type="project" value="UniProtKB-SubCell"/>
</dbReference>
<evidence type="ECO:0000259" key="19">
    <source>
        <dbReference type="PROSITE" id="PS50112"/>
    </source>
</evidence>
<dbReference type="SUPFAM" id="SSF52172">
    <property type="entry name" value="CheY-like"/>
    <property type="match status" value="1"/>
</dbReference>
<keyword evidence="12" id="KW-0902">Two-component regulatory system</keyword>
<evidence type="ECO:0000256" key="16">
    <source>
        <dbReference type="SAM" id="Phobius"/>
    </source>
</evidence>
<evidence type="ECO:0000256" key="15">
    <source>
        <dbReference type="PROSITE-ProRule" id="PRU00169"/>
    </source>
</evidence>
<evidence type="ECO:0000259" key="20">
    <source>
        <dbReference type="PROSITE" id="PS50894"/>
    </source>
</evidence>
<feature type="domain" description="HPt" evidence="20">
    <location>
        <begin position="774"/>
        <end position="874"/>
    </location>
</feature>
<organism evidence="21 22">
    <name type="scientific">Paracoccus tibetensis</name>
    <dbReference type="NCBI Taxonomy" id="336292"/>
    <lineage>
        <taxon>Bacteria</taxon>
        <taxon>Pseudomonadati</taxon>
        <taxon>Pseudomonadota</taxon>
        <taxon>Alphaproteobacteria</taxon>
        <taxon>Rhodobacterales</taxon>
        <taxon>Paracoccaceae</taxon>
        <taxon>Paracoccus</taxon>
    </lineage>
</organism>
<keyword evidence="6 15" id="KW-0597">Phosphoprotein</keyword>
<dbReference type="PROSITE" id="PS50110">
    <property type="entry name" value="RESPONSE_REGULATORY"/>
    <property type="match status" value="1"/>
</dbReference>
<dbReference type="OrthoDB" id="9801651at2"/>
<dbReference type="CDD" id="cd00130">
    <property type="entry name" value="PAS"/>
    <property type="match status" value="1"/>
</dbReference>
<keyword evidence="4" id="KW-1003">Cell membrane</keyword>
<keyword evidence="10" id="KW-0547">Nucleotide-binding</keyword>
<dbReference type="PANTHER" id="PTHR43047">
    <property type="entry name" value="TWO-COMPONENT HISTIDINE PROTEIN KINASE"/>
    <property type="match status" value="1"/>
</dbReference>
<evidence type="ECO:0000256" key="9">
    <source>
        <dbReference type="ARBA" id="ARBA00022777"/>
    </source>
</evidence>
<keyword evidence="13 16" id="KW-0472">Membrane</keyword>
<dbReference type="Gene3D" id="1.20.120.160">
    <property type="entry name" value="HPT domain"/>
    <property type="match status" value="1"/>
</dbReference>
<keyword evidence="5" id="KW-0997">Cell inner membrane</keyword>
<evidence type="ECO:0000256" key="14">
    <source>
        <dbReference type="PROSITE-ProRule" id="PRU00110"/>
    </source>
</evidence>
<dbReference type="SUPFAM" id="SSF55785">
    <property type="entry name" value="PYP-like sensor domain (PAS domain)"/>
    <property type="match status" value="1"/>
</dbReference>
<dbReference type="SMART" id="SM00091">
    <property type="entry name" value="PAS"/>
    <property type="match status" value="1"/>
</dbReference>
<keyword evidence="9" id="KW-0418">Kinase</keyword>
<dbReference type="PRINTS" id="PR00344">
    <property type="entry name" value="BCTRLSENSOR"/>
</dbReference>
<feature type="domain" description="PAS" evidence="19">
    <location>
        <begin position="223"/>
        <end position="293"/>
    </location>
</feature>
<reference evidence="21 22" key="1">
    <citation type="submission" date="2016-10" db="EMBL/GenBank/DDBJ databases">
        <authorList>
            <person name="de Groot N.N."/>
        </authorList>
    </citation>
    <scope>NUCLEOTIDE SEQUENCE [LARGE SCALE GENOMIC DNA]</scope>
    <source>
        <strain evidence="21 22">CGMCC 1.8925</strain>
    </source>
</reference>
<dbReference type="PROSITE" id="PS50112">
    <property type="entry name" value="PAS"/>
    <property type="match status" value="1"/>
</dbReference>
<dbReference type="InterPro" id="IPR036890">
    <property type="entry name" value="HATPase_C_sf"/>
</dbReference>
<dbReference type="GO" id="GO:0000155">
    <property type="term" value="F:phosphorelay sensor kinase activity"/>
    <property type="evidence" value="ECO:0007669"/>
    <property type="project" value="InterPro"/>
</dbReference>
<accession>A0A1G5HXZ4</accession>
<feature type="transmembrane region" description="Helical" evidence="16">
    <location>
        <begin position="12"/>
        <end position="32"/>
    </location>
</feature>
<dbReference type="PANTHER" id="PTHR43047:SF78">
    <property type="entry name" value="SENSORY_REGULATORY PROTEIN RPFC"/>
    <property type="match status" value="1"/>
</dbReference>
<keyword evidence="11 16" id="KW-1133">Transmembrane helix</keyword>
<dbReference type="CDD" id="cd17546">
    <property type="entry name" value="REC_hyHK_CKI1_RcsC-like"/>
    <property type="match status" value="1"/>
</dbReference>
<name>A0A1G5HXZ4_9RHOB</name>
<evidence type="ECO:0000313" key="21">
    <source>
        <dbReference type="EMBL" id="SCY68587.1"/>
    </source>
</evidence>
<dbReference type="InterPro" id="IPR003661">
    <property type="entry name" value="HisK_dim/P_dom"/>
</dbReference>
<evidence type="ECO:0000259" key="18">
    <source>
        <dbReference type="PROSITE" id="PS50110"/>
    </source>
</evidence>
<sequence length="874" mass="93610">MHRPPERRSVYVITGLALLVILLIGSAALWTASNAARRQIDDMAAANANSTQWSLAQSEVELLTLLTAMHEVAAAPEDARAALLTQVRRRFDIFYSRIVTVEQSPSFDDLRRMPLAGEALAQAQVFLNRTAPLIDGEDATLLASLPGLIDEATALRPKLRAVALEGVRVFAASSDRERGQLDEALAYLALVVGLLFVAMLTAVGVLAVLFRDSVRQAARIEATRAHMQTVLGTSIDAIIVTGPDGCIRDFNDVATRMWNMSEQQAIGRPLWELVVPDERQRALQRLIDRMQDEPIRIELMQSLARRRSGELFPVEASLASTAGHDGPVLVVFVRDISRRLAEQAALVSARDAAVAGERAKAQMLAIMSHEMRTPLNGVLGTLDLLKTTPLDSAQSRYIEVMEHSGRLLLTHVNDVLDISRADAGRMTLASEMFDPGRIAAQVVGALESEAARRSNNLTLRVIGARSALPIGDPGRVSQILMNLVGNALKFTSGGSVRVEVDRSLGTGTLEFRVIDTGIGIAAADLGRIFDEFVTLDSSYNRVVEGSGLGLGIVRRLVALMGGDLAVESAPGTGSIFRVRLHLPEQRPEDALTAAPAAARGVAPRPAAGVIEGAGSVLLRPLDVLLVEDNATNRLIAREMLRRRGCDVTEAADGTEGVDAAESRRFDLILMDISMPRLDGVGATKLIREGSLNAATPIVALTAHALPDQLESFRQAGMDDVLTKPLALKQLDDLLARFGNIASPEPAAALPPPPAEPGPAEALNAARQALAETLGPATAETVLQRLLGDLECGLSQMAEMADDSTRLEELARLAHRLAGSAAVAGLSHMHRLLIELEADARGAPGGRETSDRLHRQIAALSTLMPQGTARQDQLV</sequence>
<dbReference type="CDD" id="cd16922">
    <property type="entry name" value="HATPase_EvgS-ArcB-TorS-like"/>
    <property type="match status" value="1"/>
</dbReference>
<keyword evidence="8 16" id="KW-0812">Transmembrane</keyword>
<evidence type="ECO:0000256" key="10">
    <source>
        <dbReference type="ARBA" id="ARBA00022840"/>
    </source>
</evidence>
<dbReference type="InterPro" id="IPR005467">
    <property type="entry name" value="His_kinase_dom"/>
</dbReference>
<dbReference type="InterPro" id="IPR001789">
    <property type="entry name" value="Sig_transdc_resp-reg_receiver"/>
</dbReference>
<dbReference type="InterPro" id="IPR011006">
    <property type="entry name" value="CheY-like_superfamily"/>
</dbReference>
<evidence type="ECO:0000256" key="1">
    <source>
        <dbReference type="ARBA" id="ARBA00000085"/>
    </source>
</evidence>
<dbReference type="Proteomes" id="UP000199502">
    <property type="component" value="Unassembled WGS sequence"/>
</dbReference>
<evidence type="ECO:0000256" key="4">
    <source>
        <dbReference type="ARBA" id="ARBA00022475"/>
    </source>
</evidence>
<evidence type="ECO:0000256" key="12">
    <source>
        <dbReference type="ARBA" id="ARBA00023012"/>
    </source>
</evidence>
<dbReference type="InterPro" id="IPR004358">
    <property type="entry name" value="Sig_transdc_His_kin-like_C"/>
</dbReference>
<keyword evidence="22" id="KW-1185">Reference proteome</keyword>
<dbReference type="Pfam" id="PF02518">
    <property type="entry name" value="HATPase_c"/>
    <property type="match status" value="1"/>
</dbReference>
<comment type="subcellular location">
    <subcellularLocation>
        <location evidence="2">Cell inner membrane</location>
        <topology evidence="2">Multi-pass membrane protein</topology>
    </subcellularLocation>
</comment>
<keyword evidence="10" id="KW-0067">ATP-binding</keyword>
<feature type="domain" description="Response regulatory" evidence="18">
    <location>
        <begin position="622"/>
        <end position="738"/>
    </location>
</feature>
<dbReference type="InterPro" id="IPR036641">
    <property type="entry name" value="HPT_dom_sf"/>
</dbReference>
<comment type="catalytic activity">
    <reaction evidence="1">
        <text>ATP + protein L-histidine = ADP + protein N-phospho-L-histidine.</text>
        <dbReference type="EC" id="2.7.13.3"/>
    </reaction>
</comment>
<dbReference type="InterPro" id="IPR003594">
    <property type="entry name" value="HATPase_dom"/>
</dbReference>
<dbReference type="Gene3D" id="3.30.450.20">
    <property type="entry name" value="PAS domain"/>
    <property type="match status" value="1"/>
</dbReference>
<dbReference type="PROSITE" id="PS50894">
    <property type="entry name" value="HPT"/>
    <property type="match status" value="1"/>
</dbReference>
<dbReference type="STRING" id="336292.SAMN05660710_02375"/>
<evidence type="ECO:0000256" key="11">
    <source>
        <dbReference type="ARBA" id="ARBA00022989"/>
    </source>
</evidence>
<dbReference type="EC" id="2.7.13.3" evidence="3"/>
<dbReference type="SUPFAM" id="SSF47384">
    <property type="entry name" value="Homodimeric domain of signal transducing histidine kinase"/>
    <property type="match status" value="1"/>
</dbReference>
<dbReference type="Pfam" id="PF01627">
    <property type="entry name" value="Hpt"/>
    <property type="match status" value="1"/>
</dbReference>
<dbReference type="InterPro" id="IPR000014">
    <property type="entry name" value="PAS"/>
</dbReference>
<evidence type="ECO:0000256" key="5">
    <source>
        <dbReference type="ARBA" id="ARBA00022519"/>
    </source>
</evidence>
<dbReference type="Pfam" id="PF13426">
    <property type="entry name" value="PAS_9"/>
    <property type="match status" value="1"/>
</dbReference>
<feature type="transmembrane region" description="Helical" evidence="16">
    <location>
        <begin position="184"/>
        <end position="210"/>
    </location>
</feature>
<feature type="modified residue" description="Phosphohistidine" evidence="14">
    <location>
        <position position="814"/>
    </location>
</feature>
<gene>
    <name evidence="21" type="ORF">SAMN05660710_02375</name>
</gene>
<protein>
    <recommendedName>
        <fullName evidence="3">histidine kinase</fullName>
        <ecNumber evidence="3">2.7.13.3</ecNumber>
    </recommendedName>
</protein>
<dbReference type="SMART" id="SM00388">
    <property type="entry name" value="HisKA"/>
    <property type="match status" value="1"/>
</dbReference>
<dbReference type="Pfam" id="PF00512">
    <property type="entry name" value="HisKA"/>
    <property type="match status" value="1"/>
</dbReference>
<dbReference type="Gene3D" id="1.10.287.130">
    <property type="match status" value="1"/>
</dbReference>
<dbReference type="SUPFAM" id="SSF47226">
    <property type="entry name" value="Histidine-containing phosphotransfer domain, HPT domain"/>
    <property type="match status" value="1"/>
</dbReference>
<proteinExistence type="predicted"/>
<dbReference type="Gene3D" id="3.40.50.2300">
    <property type="match status" value="1"/>
</dbReference>
<evidence type="ECO:0000259" key="17">
    <source>
        <dbReference type="PROSITE" id="PS50109"/>
    </source>
</evidence>
<dbReference type="Gene3D" id="3.30.565.10">
    <property type="entry name" value="Histidine kinase-like ATPase, C-terminal domain"/>
    <property type="match status" value="1"/>
</dbReference>
<dbReference type="SMART" id="SM00387">
    <property type="entry name" value="HATPase_c"/>
    <property type="match status" value="1"/>
</dbReference>
<dbReference type="SUPFAM" id="SSF55874">
    <property type="entry name" value="ATPase domain of HSP90 chaperone/DNA topoisomerase II/histidine kinase"/>
    <property type="match status" value="1"/>
</dbReference>
<dbReference type="Pfam" id="PF00072">
    <property type="entry name" value="Response_reg"/>
    <property type="match status" value="1"/>
</dbReference>
<dbReference type="CDD" id="cd00082">
    <property type="entry name" value="HisKA"/>
    <property type="match status" value="1"/>
</dbReference>
<feature type="modified residue" description="4-aspartylphosphate" evidence="15">
    <location>
        <position position="671"/>
    </location>
</feature>
<evidence type="ECO:0000256" key="8">
    <source>
        <dbReference type="ARBA" id="ARBA00022692"/>
    </source>
</evidence>
<dbReference type="InterPro" id="IPR036097">
    <property type="entry name" value="HisK_dim/P_sf"/>
</dbReference>
<dbReference type="PROSITE" id="PS50109">
    <property type="entry name" value="HIS_KIN"/>
    <property type="match status" value="1"/>
</dbReference>
<feature type="domain" description="Histidine kinase" evidence="17">
    <location>
        <begin position="366"/>
        <end position="584"/>
    </location>
</feature>
<evidence type="ECO:0000256" key="13">
    <source>
        <dbReference type="ARBA" id="ARBA00023136"/>
    </source>
</evidence>
<evidence type="ECO:0000256" key="7">
    <source>
        <dbReference type="ARBA" id="ARBA00022679"/>
    </source>
</evidence>
<keyword evidence="7" id="KW-0808">Transferase</keyword>
<dbReference type="RefSeq" id="WP_090744475.1">
    <property type="nucleotide sequence ID" value="NZ_FMVT01000007.1"/>
</dbReference>
<dbReference type="InterPro" id="IPR008207">
    <property type="entry name" value="Sig_transdc_His_kin_Hpt_dom"/>
</dbReference>
<evidence type="ECO:0000313" key="22">
    <source>
        <dbReference type="Proteomes" id="UP000199502"/>
    </source>
</evidence>
<dbReference type="AlphaFoldDB" id="A0A1G5HXZ4"/>
<dbReference type="SMART" id="SM00448">
    <property type="entry name" value="REC"/>
    <property type="match status" value="1"/>
</dbReference>
<dbReference type="EMBL" id="FMVT01000007">
    <property type="protein sequence ID" value="SCY68587.1"/>
    <property type="molecule type" value="Genomic_DNA"/>
</dbReference>
<evidence type="ECO:0000256" key="6">
    <source>
        <dbReference type="ARBA" id="ARBA00022553"/>
    </source>
</evidence>
<dbReference type="NCBIfam" id="TIGR00229">
    <property type="entry name" value="sensory_box"/>
    <property type="match status" value="1"/>
</dbReference>
<evidence type="ECO:0000256" key="3">
    <source>
        <dbReference type="ARBA" id="ARBA00012438"/>
    </source>
</evidence>
<dbReference type="InterPro" id="IPR035965">
    <property type="entry name" value="PAS-like_dom_sf"/>
</dbReference>